<reference evidence="4 5" key="1">
    <citation type="submission" date="2023-06" db="EMBL/GenBank/DDBJ databases">
        <title>Marinobacter azerbaijanicus a moderately halophilic, isolated from Urmia Lake in Azerbaijan region of Iran.</title>
        <authorList>
            <person name="Sanchez-Porro C."/>
            <person name="Aghdam E.M."/>
            <person name="Saheb S.M."/>
            <person name="Tarhriz V."/>
            <person name="Kazemi E."/>
            <person name="Ammozegar M.A."/>
            <person name="Ventosa A."/>
            <person name="Hejazi M.S."/>
        </authorList>
    </citation>
    <scope>NUCLEOTIDE SEQUENCE [LARGE SCALE GENOMIC DNA]</scope>
    <source>
        <strain evidence="4 5">TBZ242</strain>
    </source>
</reference>
<dbReference type="CDD" id="cd00130">
    <property type="entry name" value="PAS"/>
    <property type="match status" value="1"/>
</dbReference>
<dbReference type="InterPro" id="IPR001633">
    <property type="entry name" value="EAL_dom"/>
</dbReference>
<dbReference type="PANTHER" id="PTHR44757">
    <property type="entry name" value="DIGUANYLATE CYCLASE DGCP"/>
    <property type="match status" value="1"/>
</dbReference>
<dbReference type="InterPro" id="IPR000014">
    <property type="entry name" value="PAS"/>
</dbReference>
<evidence type="ECO:0000259" key="2">
    <source>
        <dbReference type="PROSITE" id="PS50883"/>
    </source>
</evidence>
<dbReference type="SUPFAM" id="SSF55781">
    <property type="entry name" value="GAF domain-like"/>
    <property type="match status" value="1"/>
</dbReference>
<accession>A0ABT7ICE5</accession>
<feature type="domain" description="GGDEF" evidence="3">
    <location>
        <begin position="345"/>
        <end position="483"/>
    </location>
</feature>
<dbReference type="NCBIfam" id="TIGR00229">
    <property type="entry name" value="sensory_box"/>
    <property type="match status" value="1"/>
</dbReference>
<dbReference type="InterPro" id="IPR000160">
    <property type="entry name" value="GGDEF_dom"/>
</dbReference>
<dbReference type="InterPro" id="IPR035965">
    <property type="entry name" value="PAS-like_dom_sf"/>
</dbReference>
<dbReference type="PROSITE" id="PS50883">
    <property type="entry name" value="EAL"/>
    <property type="match status" value="1"/>
</dbReference>
<dbReference type="Gene3D" id="3.20.20.450">
    <property type="entry name" value="EAL domain"/>
    <property type="match status" value="1"/>
</dbReference>
<dbReference type="InterPro" id="IPR029787">
    <property type="entry name" value="Nucleotide_cyclase"/>
</dbReference>
<dbReference type="RefSeq" id="WP_285390956.1">
    <property type="nucleotide sequence ID" value="NZ_JASSVS010000005.1"/>
</dbReference>
<dbReference type="Gene3D" id="3.30.70.270">
    <property type="match status" value="1"/>
</dbReference>
<evidence type="ECO:0000259" key="3">
    <source>
        <dbReference type="PROSITE" id="PS50887"/>
    </source>
</evidence>
<dbReference type="EMBL" id="JASSVS010000005">
    <property type="protein sequence ID" value="MDL0431828.1"/>
    <property type="molecule type" value="Genomic_DNA"/>
</dbReference>
<dbReference type="InterPro" id="IPR043128">
    <property type="entry name" value="Rev_trsase/Diguanyl_cyclase"/>
</dbReference>
<dbReference type="InterPro" id="IPR013655">
    <property type="entry name" value="PAS_fold_3"/>
</dbReference>
<evidence type="ECO:0000259" key="1">
    <source>
        <dbReference type="PROSITE" id="PS50113"/>
    </source>
</evidence>
<dbReference type="SMART" id="SM00052">
    <property type="entry name" value="EAL"/>
    <property type="match status" value="1"/>
</dbReference>
<sequence>MAEKMPQSLGKLFNKLSLELASASTDEFDGSVQSFIGQLGLHFGADRSYLLLIDDATQTLSVTHEFCPPGITPQKEAIQNVPMARFPWLAAQLAAMTVVSVPEVEELAAEAAEEQSEFRRQDIRSLVLVGLKLDGEVVGAFGFDFLSRSVSPGEPERQFLGQLAAILGSSVHRQLLSVRNQQFEHSLFRYSEQFPGVIFQFRVYPSGRMTFPFISRKVEEMFGLSQASVKPDATPLLECIVPEHQAAVFSGIDQSWQTLTPFEVQFQAIKGNGETAWIEARSVPAELADKSVVWHGYFYDITQKKMAESEIEQLAFYDPLTGLPNRRLLRDRLAQALAGSKRQGNSGALVFIDLDNFKTINDSAGHVVGDELLVQVGQRLQNSVREWDTVARIGGDEFVLVLKGFPSDPARAAARVEKVCEKLRDALNEPYNLHGVEYNGSPSIGITLFHDHDAPLEELLSQADMAMFRAKEDGRNCIRFYDGTMQKKVSERLALESDLRAAIRGNQFSVHYQLQVDEDGNSVGAEALLRWQCPGRGMVSPSEFIPLAEESGLIGQLGYWVLEDVLFQIANWQLRGDLLSELPIAVNVSAKQFHLPSFCSTVMEILRKTGASPRNLKIEITESALAYDLTIVEETLRTLRSMGVRVSLDDFGTGYSSLGYLKRLSLDELKIDQGFVRDILDDPNDAAIAETILALASALRLSAVAEGVETERQRERLLQMGCKRFQGYLFSRPLPVSAFEALIEQSAFRRSPR</sequence>
<gene>
    <name evidence="4" type="ORF">QPM17_11855</name>
</gene>
<dbReference type="SUPFAM" id="SSF55073">
    <property type="entry name" value="Nucleotide cyclase"/>
    <property type="match status" value="1"/>
</dbReference>
<dbReference type="SMART" id="SM00267">
    <property type="entry name" value="GGDEF"/>
    <property type="match status" value="1"/>
</dbReference>
<dbReference type="InterPro" id="IPR029016">
    <property type="entry name" value="GAF-like_dom_sf"/>
</dbReference>
<dbReference type="PROSITE" id="PS50113">
    <property type="entry name" value="PAC"/>
    <property type="match status" value="1"/>
</dbReference>
<dbReference type="InterPro" id="IPR003018">
    <property type="entry name" value="GAF"/>
</dbReference>
<dbReference type="SUPFAM" id="SSF141868">
    <property type="entry name" value="EAL domain-like"/>
    <property type="match status" value="1"/>
</dbReference>
<dbReference type="SMART" id="SM00065">
    <property type="entry name" value="GAF"/>
    <property type="match status" value="1"/>
</dbReference>
<dbReference type="Gene3D" id="3.30.450.40">
    <property type="match status" value="1"/>
</dbReference>
<dbReference type="PROSITE" id="PS50887">
    <property type="entry name" value="GGDEF"/>
    <property type="match status" value="1"/>
</dbReference>
<evidence type="ECO:0000313" key="5">
    <source>
        <dbReference type="Proteomes" id="UP001227964"/>
    </source>
</evidence>
<dbReference type="Gene3D" id="3.30.450.20">
    <property type="entry name" value="PAS domain"/>
    <property type="match status" value="1"/>
</dbReference>
<dbReference type="SUPFAM" id="SSF55785">
    <property type="entry name" value="PYP-like sensor domain (PAS domain)"/>
    <property type="match status" value="1"/>
</dbReference>
<dbReference type="PANTHER" id="PTHR44757:SF2">
    <property type="entry name" value="BIOFILM ARCHITECTURE MAINTENANCE PROTEIN MBAA"/>
    <property type="match status" value="1"/>
</dbReference>
<dbReference type="Pfam" id="PF08447">
    <property type="entry name" value="PAS_3"/>
    <property type="match status" value="1"/>
</dbReference>
<name>A0ABT7ICE5_9GAMM</name>
<dbReference type="InterPro" id="IPR000700">
    <property type="entry name" value="PAS-assoc_C"/>
</dbReference>
<dbReference type="InterPro" id="IPR052155">
    <property type="entry name" value="Biofilm_reg_signaling"/>
</dbReference>
<comment type="caution">
    <text evidence="4">The sequence shown here is derived from an EMBL/GenBank/DDBJ whole genome shotgun (WGS) entry which is preliminary data.</text>
</comment>
<dbReference type="Pfam" id="PF00990">
    <property type="entry name" value="GGDEF"/>
    <property type="match status" value="1"/>
</dbReference>
<dbReference type="InterPro" id="IPR035919">
    <property type="entry name" value="EAL_sf"/>
</dbReference>
<keyword evidence="5" id="KW-1185">Reference proteome</keyword>
<organism evidence="4 5">
    <name type="scientific">Marinobacter azerbaijanicus</name>
    <dbReference type="NCBI Taxonomy" id="3050455"/>
    <lineage>
        <taxon>Bacteria</taxon>
        <taxon>Pseudomonadati</taxon>
        <taxon>Pseudomonadota</taxon>
        <taxon>Gammaproteobacteria</taxon>
        <taxon>Pseudomonadales</taxon>
        <taxon>Marinobacteraceae</taxon>
        <taxon>Marinobacter</taxon>
    </lineage>
</organism>
<feature type="domain" description="PAC" evidence="1">
    <location>
        <begin position="262"/>
        <end position="313"/>
    </location>
</feature>
<dbReference type="Pfam" id="PF00563">
    <property type="entry name" value="EAL"/>
    <property type="match status" value="1"/>
</dbReference>
<proteinExistence type="predicted"/>
<protein>
    <submittedName>
        <fullName evidence="4">EAL domain-containing protein</fullName>
    </submittedName>
</protein>
<feature type="domain" description="EAL" evidence="2">
    <location>
        <begin position="492"/>
        <end position="747"/>
    </location>
</feature>
<dbReference type="CDD" id="cd01948">
    <property type="entry name" value="EAL"/>
    <property type="match status" value="1"/>
</dbReference>
<dbReference type="Proteomes" id="UP001227964">
    <property type="component" value="Unassembled WGS sequence"/>
</dbReference>
<dbReference type="CDD" id="cd01949">
    <property type="entry name" value="GGDEF"/>
    <property type="match status" value="1"/>
</dbReference>
<dbReference type="NCBIfam" id="TIGR00254">
    <property type="entry name" value="GGDEF"/>
    <property type="match status" value="1"/>
</dbReference>
<evidence type="ECO:0000313" key="4">
    <source>
        <dbReference type="EMBL" id="MDL0431828.1"/>
    </source>
</evidence>